<evidence type="ECO:0000313" key="2">
    <source>
        <dbReference type="Proteomes" id="UP001175228"/>
    </source>
</evidence>
<protein>
    <submittedName>
        <fullName evidence="1">Uncharacterized protein</fullName>
    </submittedName>
</protein>
<organism evidence="1 2">
    <name type="scientific">Armillaria luteobubalina</name>
    <dbReference type="NCBI Taxonomy" id="153913"/>
    <lineage>
        <taxon>Eukaryota</taxon>
        <taxon>Fungi</taxon>
        <taxon>Dikarya</taxon>
        <taxon>Basidiomycota</taxon>
        <taxon>Agaricomycotina</taxon>
        <taxon>Agaricomycetes</taxon>
        <taxon>Agaricomycetidae</taxon>
        <taxon>Agaricales</taxon>
        <taxon>Marasmiineae</taxon>
        <taxon>Physalacriaceae</taxon>
        <taxon>Armillaria</taxon>
    </lineage>
</organism>
<dbReference type="EMBL" id="JAUEPU010000023">
    <property type="protein sequence ID" value="KAK0493748.1"/>
    <property type="molecule type" value="Genomic_DNA"/>
</dbReference>
<reference evidence="1" key="1">
    <citation type="submission" date="2023-06" db="EMBL/GenBank/DDBJ databases">
        <authorList>
            <consortium name="Lawrence Berkeley National Laboratory"/>
            <person name="Ahrendt S."/>
            <person name="Sahu N."/>
            <person name="Indic B."/>
            <person name="Wong-Bajracharya J."/>
            <person name="Merenyi Z."/>
            <person name="Ke H.-M."/>
            <person name="Monk M."/>
            <person name="Kocsube S."/>
            <person name="Drula E."/>
            <person name="Lipzen A."/>
            <person name="Balint B."/>
            <person name="Henrissat B."/>
            <person name="Andreopoulos B."/>
            <person name="Martin F.M."/>
            <person name="Harder C.B."/>
            <person name="Rigling D."/>
            <person name="Ford K.L."/>
            <person name="Foster G.D."/>
            <person name="Pangilinan J."/>
            <person name="Papanicolaou A."/>
            <person name="Barry K."/>
            <person name="LaButti K."/>
            <person name="Viragh M."/>
            <person name="Koriabine M."/>
            <person name="Yan M."/>
            <person name="Riley R."/>
            <person name="Champramary S."/>
            <person name="Plett K.L."/>
            <person name="Tsai I.J."/>
            <person name="Slot J."/>
            <person name="Sipos G."/>
            <person name="Plett J."/>
            <person name="Nagy L.G."/>
            <person name="Grigoriev I.V."/>
        </authorList>
    </citation>
    <scope>NUCLEOTIDE SEQUENCE</scope>
    <source>
        <strain evidence="1">HWK02</strain>
    </source>
</reference>
<accession>A0AA39Q2S5</accession>
<evidence type="ECO:0000313" key="1">
    <source>
        <dbReference type="EMBL" id="KAK0493748.1"/>
    </source>
</evidence>
<name>A0AA39Q2S5_9AGAR</name>
<sequence>MPHLIGQTELSEGYLVKVLAIPMLGCSEPEKWIPKEYALERSCDTTQGWEMASPHPSCLKPSAIHGKGIGLRIQVRDWEVVNFFFDRGSSTPCHWKRPRLMMVRTQDQGTVGIIEFYSMAVHTQKSQHQIDPVLRALGLAFYSMGINYTALQAQYTAFMRLTVDQKAYLAKHAAMFCFLETRYHLQQANKWFESLWECFVVYWPTGDLSQTGIDALKQQVKNNLWWLFWSLDRATQYEAATTPHPKPQFQPIQVVTHEKLAVNLQQHTTIMEVYRE</sequence>
<keyword evidence="2" id="KW-1185">Reference proteome</keyword>
<dbReference type="Proteomes" id="UP001175228">
    <property type="component" value="Unassembled WGS sequence"/>
</dbReference>
<gene>
    <name evidence="1" type="ORF">EDD18DRAFT_1107738</name>
</gene>
<proteinExistence type="predicted"/>
<comment type="caution">
    <text evidence="1">The sequence shown here is derived from an EMBL/GenBank/DDBJ whole genome shotgun (WGS) entry which is preliminary data.</text>
</comment>
<dbReference type="AlphaFoldDB" id="A0AA39Q2S5"/>